<dbReference type="RefSeq" id="WP_129221698.1">
    <property type="nucleotide sequence ID" value="NZ_QYBC01000026.1"/>
</dbReference>
<evidence type="ECO:0000313" key="11">
    <source>
        <dbReference type="EMBL" id="RYB01912.1"/>
    </source>
</evidence>
<keyword evidence="4" id="KW-1003">Cell membrane</keyword>
<feature type="transmembrane region" description="Helical" evidence="9">
    <location>
        <begin position="144"/>
        <end position="168"/>
    </location>
</feature>
<dbReference type="Pfam" id="PF00528">
    <property type="entry name" value="BPD_transp_1"/>
    <property type="match status" value="1"/>
</dbReference>
<evidence type="ECO:0000313" key="12">
    <source>
        <dbReference type="Proteomes" id="UP000289411"/>
    </source>
</evidence>
<dbReference type="InterPro" id="IPR043429">
    <property type="entry name" value="ArtM/GltK/GlnP/TcyL/YhdX-like"/>
</dbReference>
<feature type="domain" description="ABC transmembrane type-1" evidence="10">
    <location>
        <begin position="19"/>
        <end position="208"/>
    </location>
</feature>
<dbReference type="EMBL" id="QYBC01000026">
    <property type="protein sequence ID" value="RYB01912.1"/>
    <property type="molecule type" value="Genomic_DNA"/>
</dbReference>
<evidence type="ECO:0000256" key="8">
    <source>
        <dbReference type="ARBA" id="ARBA00023136"/>
    </source>
</evidence>
<dbReference type="PROSITE" id="PS50928">
    <property type="entry name" value="ABC_TM1"/>
    <property type="match status" value="1"/>
</dbReference>
<keyword evidence="8 9" id="KW-0472">Membrane</keyword>
<evidence type="ECO:0000256" key="3">
    <source>
        <dbReference type="ARBA" id="ARBA00022448"/>
    </source>
</evidence>
<feature type="transmembrane region" description="Helical" evidence="9">
    <location>
        <begin position="188"/>
        <end position="209"/>
    </location>
</feature>
<dbReference type="InterPro" id="IPR035906">
    <property type="entry name" value="MetI-like_sf"/>
</dbReference>
<organism evidence="11 12">
    <name type="scientific">Lichenibacterium ramalinae</name>
    <dbReference type="NCBI Taxonomy" id="2316527"/>
    <lineage>
        <taxon>Bacteria</taxon>
        <taxon>Pseudomonadati</taxon>
        <taxon>Pseudomonadota</taxon>
        <taxon>Alphaproteobacteria</taxon>
        <taxon>Hyphomicrobiales</taxon>
        <taxon>Lichenihabitantaceae</taxon>
        <taxon>Lichenibacterium</taxon>
    </lineage>
</organism>
<evidence type="ECO:0000256" key="5">
    <source>
        <dbReference type="ARBA" id="ARBA00022692"/>
    </source>
</evidence>
<feature type="transmembrane region" description="Helical" evidence="9">
    <location>
        <begin position="23"/>
        <end position="46"/>
    </location>
</feature>
<comment type="caution">
    <text evidence="11">The sequence shown here is derived from an EMBL/GenBank/DDBJ whole genome shotgun (WGS) entry which is preliminary data.</text>
</comment>
<dbReference type="NCBIfam" id="TIGR01726">
    <property type="entry name" value="HEQRo_perm_3TM"/>
    <property type="match status" value="1"/>
</dbReference>
<dbReference type="SUPFAM" id="SSF161098">
    <property type="entry name" value="MetI-like"/>
    <property type="match status" value="1"/>
</dbReference>
<keyword evidence="5 9" id="KW-0812">Transmembrane</keyword>
<evidence type="ECO:0000256" key="2">
    <source>
        <dbReference type="ARBA" id="ARBA00010072"/>
    </source>
</evidence>
<keyword evidence="7 9" id="KW-1133">Transmembrane helix</keyword>
<accession>A0A4Q2R6C1</accession>
<dbReference type="AlphaFoldDB" id="A0A4Q2R6C1"/>
<name>A0A4Q2R6C1_9HYPH</name>
<dbReference type="InterPro" id="IPR010065">
    <property type="entry name" value="AA_ABC_transptr_permease_3TM"/>
</dbReference>
<dbReference type="OrthoDB" id="9815029at2"/>
<dbReference type="PANTHER" id="PTHR30614:SF0">
    <property type="entry name" value="L-CYSTINE TRANSPORT SYSTEM PERMEASE PROTEIN TCYL"/>
    <property type="match status" value="1"/>
</dbReference>
<evidence type="ECO:0000256" key="9">
    <source>
        <dbReference type="RuleBase" id="RU363032"/>
    </source>
</evidence>
<gene>
    <name evidence="11" type="ORF">D3272_23725</name>
</gene>
<reference evidence="11 12" key="2">
    <citation type="submission" date="2019-02" db="EMBL/GenBank/DDBJ databases">
        <title>'Lichenibacterium ramalinii' gen. nov. sp. nov., 'Lichenibacterium minor' gen. nov. sp. nov.</title>
        <authorList>
            <person name="Pankratov T."/>
        </authorList>
    </citation>
    <scope>NUCLEOTIDE SEQUENCE [LARGE SCALE GENOMIC DNA]</scope>
    <source>
        <strain evidence="11 12">RmlP001</strain>
    </source>
</reference>
<dbReference type="Proteomes" id="UP000289411">
    <property type="component" value="Unassembled WGS sequence"/>
</dbReference>
<comment type="similarity">
    <text evidence="2">Belongs to the binding-protein-dependent transport system permease family. HisMQ subfamily.</text>
</comment>
<sequence length="220" mass="21838">MTASLTIWRDALPALLDGLELSLAVTGVSLLAGLPLGLVLALGLGARDLALRWAALAVAGAGRGAPVLILLQAAGLGLPAAGMPLSPFAAASLALGWAACAGAGTVIRAGLDAVPADQREAAAAMGLPFGDVLRFVLLPQGLRLAVPGLIGVALLLFQASSLAVAVGLPELTGRALQGAGRAEGAGVPVLLLAALLYAAVSIPALLAIARLERRRRRPAA</sequence>
<keyword evidence="3 9" id="KW-0813">Transport</keyword>
<evidence type="ECO:0000256" key="4">
    <source>
        <dbReference type="ARBA" id="ARBA00022475"/>
    </source>
</evidence>
<feature type="transmembrane region" description="Helical" evidence="9">
    <location>
        <begin position="88"/>
        <end position="111"/>
    </location>
</feature>
<dbReference type="Gene3D" id="1.10.3720.10">
    <property type="entry name" value="MetI-like"/>
    <property type="match status" value="1"/>
</dbReference>
<dbReference type="InterPro" id="IPR000515">
    <property type="entry name" value="MetI-like"/>
</dbReference>
<evidence type="ECO:0000256" key="1">
    <source>
        <dbReference type="ARBA" id="ARBA00004429"/>
    </source>
</evidence>
<reference evidence="11 12" key="1">
    <citation type="submission" date="2018-09" db="EMBL/GenBank/DDBJ databases">
        <authorList>
            <person name="Grouzdev D.S."/>
            <person name="Krutkina M.S."/>
        </authorList>
    </citation>
    <scope>NUCLEOTIDE SEQUENCE [LARGE SCALE GENOMIC DNA]</scope>
    <source>
        <strain evidence="11 12">RmlP001</strain>
    </source>
</reference>
<protein>
    <submittedName>
        <fullName evidence="11">ABC transporter permease subunit</fullName>
    </submittedName>
</protein>
<feature type="transmembrane region" description="Helical" evidence="9">
    <location>
        <begin position="53"/>
        <end position="76"/>
    </location>
</feature>
<dbReference type="GO" id="GO:0043190">
    <property type="term" value="C:ATP-binding cassette (ABC) transporter complex"/>
    <property type="evidence" value="ECO:0007669"/>
    <property type="project" value="InterPro"/>
</dbReference>
<comment type="subcellular location">
    <subcellularLocation>
        <location evidence="1">Cell inner membrane</location>
        <topology evidence="1">Multi-pass membrane protein</topology>
    </subcellularLocation>
    <subcellularLocation>
        <location evidence="9">Cell membrane</location>
        <topology evidence="9">Multi-pass membrane protein</topology>
    </subcellularLocation>
</comment>
<evidence type="ECO:0000256" key="6">
    <source>
        <dbReference type="ARBA" id="ARBA00022970"/>
    </source>
</evidence>
<dbReference type="PANTHER" id="PTHR30614">
    <property type="entry name" value="MEMBRANE COMPONENT OF AMINO ACID ABC TRANSPORTER"/>
    <property type="match status" value="1"/>
</dbReference>
<keyword evidence="6" id="KW-0029">Amino-acid transport</keyword>
<keyword evidence="12" id="KW-1185">Reference proteome</keyword>
<dbReference type="GO" id="GO:0006865">
    <property type="term" value="P:amino acid transport"/>
    <property type="evidence" value="ECO:0007669"/>
    <property type="project" value="UniProtKB-KW"/>
</dbReference>
<dbReference type="GO" id="GO:0022857">
    <property type="term" value="F:transmembrane transporter activity"/>
    <property type="evidence" value="ECO:0007669"/>
    <property type="project" value="InterPro"/>
</dbReference>
<evidence type="ECO:0000259" key="10">
    <source>
        <dbReference type="PROSITE" id="PS50928"/>
    </source>
</evidence>
<proteinExistence type="inferred from homology"/>
<evidence type="ECO:0000256" key="7">
    <source>
        <dbReference type="ARBA" id="ARBA00022989"/>
    </source>
</evidence>